<protein>
    <submittedName>
        <fullName evidence="3">Glycine-zipper containing OmpA-like membrane domain-containing protein</fullName>
    </submittedName>
</protein>
<accession>A0A1H1GEW8</accession>
<dbReference type="InterPro" id="IPR039567">
    <property type="entry name" value="Gly-zipper"/>
</dbReference>
<reference evidence="4" key="1">
    <citation type="submission" date="2016-10" db="EMBL/GenBank/DDBJ databases">
        <authorList>
            <person name="Varghese N."/>
            <person name="Submissions S."/>
        </authorList>
    </citation>
    <scope>NUCLEOTIDE SEQUENCE [LARGE SCALE GENOMIC DNA]</scope>
    <source>
        <strain evidence="4">DUS833</strain>
    </source>
</reference>
<keyword evidence="1" id="KW-0732">Signal</keyword>
<feature type="chain" id="PRO_5011787919" evidence="1">
    <location>
        <begin position="25"/>
        <end position="184"/>
    </location>
</feature>
<organism evidence="3 4">
    <name type="scientific">Paraburkholderia tuberum</name>
    <dbReference type="NCBI Taxonomy" id="157910"/>
    <lineage>
        <taxon>Bacteria</taxon>
        <taxon>Pseudomonadati</taxon>
        <taxon>Pseudomonadota</taxon>
        <taxon>Betaproteobacteria</taxon>
        <taxon>Burkholderiales</taxon>
        <taxon>Burkholderiaceae</taxon>
        <taxon>Paraburkholderia</taxon>
    </lineage>
</organism>
<evidence type="ECO:0000259" key="2">
    <source>
        <dbReference type="Pfam" id="PF13488"/>
    </source>
</evidence>
<dbReference type="AlphaFoldDB" id="A0A1H1GEW8"/>
<proteinExistence type="predicted"/>
<dbReference type="STRING" id="157910.SAMN05445850_2860"/>
<keyword evidence="4" id="KW-1185">Reference proteome</keyword>
<dbReference type="Proteomes" id="UP000199365">
    <property type="component" value="Unassembled WGS sequence"/>
</dbReference>
<dbReference type="EMBL" id="FNKX01000001">
    <property type="protein sequence ID" value="SDR11633.1"/>
    <property type="molecule type" value="Genomic_DNA"/>
</dbReference>
<name>A0A1H1GEW8_9BURK</name>
<dbReference type="Pfam" id="PF13488">
    <property type="entry name" value="Gly-zipper_Omp"/>
    <property type="match status" value="1"/>
</dbReference>
<evidence type="ECO:0000256" key="1">
    <source>
        <dbReference type="SAM" id="SignalP"/>
    </source>
</evidence>
<sequence>MNQNLTSTRIAPLLVSLAIGLGMAGCAVTPPSAPTVMAVPANGKTLNQFQQDDYSCRTYATQVVNPAAVSHQAATSGLAATAVGTAGGAAAGALIGAGAGNAGAGAAIGAGAGLLLGSMTGSAQHNQTEASLQQQYDNAYAQCITAKGDTIETPRPAAIVVPVRPVPPRAVIYGAPPPYYYAPY</sequence>
<feature type="signal peptide" evidence="1">
    <location>
        <begin position="1"/>
        <end position="24"/>
    </location>
</feature>
<gene>
    <name evidence="3" type="ORF">SAMN05445850_2860</name>
</gene>
<evidence type="ECO:0000313" key="3">
    <source>
        <dbReference type="EMBL" id="SDR11633.1"/>
    </source>
</evidence>
<feature type="domain" description="Glycine zipper" evidence="2">
    <location>
        <begin position="83"/>
        <end position="127"/>
    </location>
</feature>
<evidence type="ECO:0000313" key="4">
    <source>
        <dbReference type="Proteomes" id="UP000199365"/>
    </source>
</evidence>